<dbReference type="SUPFAM" id="SSF49265">
    <property type="entry name" value="Fibronectin type III"/>
    <property type="match status" value="1"/>
</dbReference>
<evidence type="ECO:0000259" key="2">
    <source>
        <dbReference type="SMART" id="SM00060"/>
    </source>
</evidence>
<proteinExistence type="predicted"/>
<protein>
    <recommendedName>
        <fullName evidence="2">Fibronectin type-III domain-containing protein</fullName>
    </recommendedName>
</protein>
<dbReference type="InterPro" id="IPR013783">
    <property type="entry name" value="Ig-like_fold"/>
</dbReference>
<feature type="domain" description="Fibronectin type-III" evidence="2">
    <location>
        <begin position="277"/>
        <end position="347"/>
    </location>
</feature>
<dbReference type="InterPro" id="IPR003961">
    <property type="entry name" value="FN3_dom"/>
</dbReference>
<reference evidence="3" key="1">
    <citation type="journal article" date="2015" name="Nature">
        <title>Complex archaea that bridge the gap between prokaryotes and eukaryotes.</title>
        <authorList>
            <person name="Spang A."/>
            <person name="Saw J.H."/>
            <person name="Jorgensen S.L."/>
            <person name="Zaremba-Niedzwiedzka K."/>
            <person name="Martijn J."/>
            <person name="Lind A.E."/>
            <person name="van Eijk R."/>
            <person name="Schleper C."/>
            <person name="Guy L."/>
            <person name="Ettema T.J."/>
        </authorList>
    </citation>
    <scope>NUCLEOTIDE SEQUENCE</scope>
</reference>
<name>A0A0F9KJ45_9ZZZZ</name>
<dbReference type="Gene3D" id="2.60.40.10">
    <property type="entry name" value="Immunoglobulins"/>
    <property type="match status" value="4"/>
</dbReference>
<evidence type="ECO:0000313" key="3">
    <source>
        <dbReference type="EMBL" id="KKM82164.1"/>
    </source>
</evidence>
<dbReference type="SMART" id="SM00060">
    <property type="entry name" value="FN3"/>
    <property type="match status" value="3"/>
</dbReference>
<dbReference type="EMBL" id="LAZR01007906">
    <property type="protein sequence ID" value="KKM82164.1"/>
    <property type="molecule type" value="Genomic_DNA"/>
</dbReference>
<feature type="compositionally biased region" description="Low complexity" evidence="1">
    <location>
        <begin position="261"/>
        <end position="270"/>
    </location>
</feature>
<feature type="region of interest" description="Disordered" evidence="1">
    <location>
        <begin position="261"/>
        <end position="282"/>
    </location>
</feature>
<accession>A0A0F9KJ45</accession>
<feature type="domain" description="Fibronectin type-III" evidence="2">
    <location>
        <begin position="361"/>
        <end position="431"/>
    </location>
</feature>
<organism evidence="3">
    <name type="scientific">marine sediment metagenome</name>
    <dbReference type="NCBI Taxonomy" id="412755"/>
    <lineage>
        <taxon>unclassified sequences</taxon>
        <taxon>metagenomes</taxon>
        <taxon>ecological metagenomes</taxon>
    </lineage>
</organism>
<dbReference type="AlphaFoldDB" id="A0A0F9KJ45"/>
<feature type="domain" description="Fibronectin type-III" evidence="2">
    <location>
        <begin position="190"/>
        <end position="260"/>
    </location>
</feature>
<comment type="caution">
    <text evidence="3">The sequence shown here is derived from an EMBL/GenBank/DDBJ whole genome shotgun (WGS) entry which is preliminary data.</text>
</comment>
<sequence>MRTKAIVSLLVLFGLLFVLSGESYAKAESKDKDIHITEKYDPETGIRTIGIGKGGKGKPPKTKDGGGATVDGCKMGTGYNSDWFITGETYTFESGNSVCSGIEFSFLYTGKTVGVGWYRPNGSTYWENMNDTTIPNPADSGYEYWSWYNVISSYEPMPSSMSSDPGNWTMRWYDSGSNVCSKSYTVCTAPPAPTGVSASDETICGQVSITWSSSGSFQYRVFRDGIGIGSWQSGTSYTDSPGDCSTHTYYVKARNTCGSYPESSPSSSNPGTAKCPPSTPTGVTASDGTVCNQVSITWSPASGADSYIVYRDGVQIYTTASTNYTDTPGDCSPHNYQVVAQNSCGPSGMSSSNPGNAMCAPSPPTGVSATDGTICDQVSITWNSASGADDYVVYRDSVQIYTTASTSYTDTPGDCSAHNYQVEAQNSCGPSGLSSGDPGKTMCTPIITIDPVQVPDPVCDGNDVTFTVVTTGDALHYQWKVDNVNVGFDNPSYLWTGVSLSDDGAQVVCEVWNDCDTVTSNATTLIVDDCIDLIPHQSDSNSDWRIVISEVTAYGSCWKTGCTWPIEPNPIPISYLTNCGLLWKTGECYHYLIAEIPPQWWQSAACGGGSMLLMGSGAALGPVSSSFNPLNYTAESPVVVTVEITPDPGTMVYAVEDAPPVGWTVDTINESGSWDDVNKKVKWGPFFDANIRTLTYNATPPAAETGEKTFSGTASFDGSDEPIVRPISDICPLDGVGNLDDDCDVDLFDFAIFASHWLEGV</sequence>
<dbReference type="InterPro" id="IPR036116">
    <property type="entry name" value="FN3_sf"/>
</dbReference>
<gene>
    <name evidence="3" type="ORF">LCGC14_1322350</name>
</gene>
<evidence type="ECO:0000256" key="1">
    <source>
        <dbReference type="SAM" id="MobiDB-lite"/>
    </source>
</evidence>